<dbReference type="EMBL" id="CAVMJV010000067">
    <property type="protein sequence ID" value="CAK5087851.1"/>
    <property type="molecule type" value="Genomic_DNA"/>
</dbReference>
<reference evidence="1" key="1">
    <citation type="submission" date="2023-11" db="EMBL/GenBank/DDBJ databases">
        <authorList>
            <person name="Poullet M."/>
        </authorList>
    </citation>
    <scope>NUCLEOTIDE SEQUENCE</scope>
    <source>
        <strain evidence="1">E1834</strain>
    </source>
</reference>
<evidence type="ECO:0000313" key="1">
    <source>
        <dbReference type="EMBL" id="CAK5087851.1"/>
    </source>
</evidence>
<organism evidence="1 2">
    <name type="scientific">Meloidogyne enterolobii</name>
    <name type="common">Root-knot nematode worm</name>
    <name type="synonym">Meloidogyne mayaguensis</name>
    <dbReference type="NCBI Taxonomy" id="390850"/>
    <lineage>
        <taxon>Eukaryota</taxon>
        <taxon>Metazoa</taxon>
        <taxon>Ecdysozoa</taxon>
        <taxon>Nematoda</taxon>
        <taxon>Chromadorea</taxon>
        <taxon>Rhabditida</taxon>
        <taxon>Tylenchina</taxon>
        <taxon>Tylenchomorpha</taxon>
        <taxon>Tylenchoidea</taxon>
        <taxon>Meloidogynidae</taxon>
        <taxon>Meloidogyninae</taxon>
        <taxon>Meloidogyne</taxon>
    </lineage>
</organism>
<keyword evidence="2" id="KW-1185">Reference proteome</keyword>
<evidence type="ECO:0000313" key="2">
    <source>
        <dbReference type="Proteomes" id="UP001497535"/>
    </source>
</evidence>
<protein>
    <submittedName>
        <fullName evidence="1">Uncharacterized protein</fullName>
    </submittedName>
</protein>
<name>A0ACB1AA34_MELEN</name>
<accession>A0ACB1AA34</accession>
<gene>
    <name evidence="1" type="ORF">MENTE1834_LOCUS35472</name>
</gene>
<proteinExistence type="predicted"/>
<comment type="caution">
    <text evidence="1">The sequence shown here is derived from an EMBL/GenBank/DDBJ whole genome shotgun (WGS) entry which is preliminary data.</text>
</comment>
<dbReference type="Proteomes" id="UP001497535">
    <property type="component" value="Unassembled WGS sequence"/>
</dbReference>
<sequence>MTSDSSNFWTFIAHAFNWIVTLILPQKIDGSCKNHSINFNDTPSAGEFISNLEGFQIVFLSVGSGLILAILFLASIHWWYIFNYVSSEQRRNKLYLLISLFPVIFNNIFLGEIFGNLKEF</sequence>